<sequence>MSTTPPPDRLDLIQAAWRRERPDLDPSPQGVIGRLHRVAGHLTDELVAVYRQHGLSEGDFDVLATLRRAGEPFERTAGDLAASTLVTSGGMTKRIDRLERDGLVSRRVSDDDARARLVALTPAGRELIDAAFTDHMANEHRLLAALDPRDAATLARILRTWLTHLEPPPTPRPRVAAGTDERVQRVQRVGKAVGGRAGVGTLGAS</sequence>
<protein>
    <submittedName>
        <fullName evidence="2">Transcriptional regulator</fullName>
    </submittedName>
</protein>
<dbReference type="Gene3D" id="1.10.10.10">
    <property type="entry name" value="Winged helix-like DNA-binding domain superfamily/Winged helix DNA-binding domain"/>
    <property type="match status" value="1"/>
</dbReference>
<dbReference type="InterPro" id="IPR036388">
    <property type="entry name" value="WH-like_DNA-bd_sf"/>
</dbReference>
<evidence type="ECO:0000259" key="1">
    <source>
        <dbReference type="PROSITE" id="PS50995"/>
    </source>
</evidence>
<dbReference type="GO" id="GO:0006950">
    <property type="term" value="P:response to stress"/>
    <property type="evidence" value="ECO:0007669"/>
    <property type="project" value="TreeGrafter"/>
</dbReference>
<reference evidence="2 3" key="1">
    <citation type="submission" date="2019-06" db="EMBL/GenBank/DDBJ databases">
        <title>Whole genome shotgun sequence of Cellulomonas uda NBRC 3747.</title>
        <authorList>
            <person name="Hosoyama A."/>
            <person name="Uohara A."/>
            <person name="Ohji S."/>
            <person name="Ichikawa N."/>
        </authorList>
    </citation>
    <scope>NUCLEOTIDE SEQUENCE [LARGE SCALE GENOMIC DNA]</scope>
    <source>
        <strain evidence="2 3">NBRC 3747</strain>
    </source>
</reference>
<dbReference type="PANTHER" id="PTHR33164:SF104">
    <property type="entry name" value="TRANSCRIPTIONAL REGULATORY PROTEIN"/>
    <property type="match status" value="1"/>
</dbReference>
<dbReference type="InterPro" id="IPR000835">
    <property type="entry name" value="HTH_MarR-typ"/>
</dbReference>
<organism evidence="2 3">
    <name type="scientific">Cellulomonas uda</name>
    <dbReference type="NCBI Taxonomy" id="1714"/>
    <lineage>
        <taxon>Bacteria</taxon>
        <taxon>Bacillati</taxon>
        <taxon>Actinomycetota</taxon>
        <taxon>Actinomycetes</taxon>
        <taxon>Micrococcales</taxon>
        <taxon>Cellulomonadaceae</taxon>
        <taxon>Cellulomonas</taxon>
    </lineage>
</organism>
<evidence type="ECO:0000313" key="3">
    <source>
        <dbReference type="Proteomes" id="UP000315842"/>
    </source>
</evidence>
<dbReference type="InterPro" id="IPR039422">
    <property type="entry name" value="MarR/SlyA-like"/>
</dbReference>
<evidence type="ECO:0000313" key="2">
    <source>
        <dbReference type="EMBL" id="GEA82496.1"/>
    </source>
</evidence>
<dbReference type="AlphaFoldDB" id="A0A4Y3KFN2"/>
<dbReference type="GO" id="GO:0003700">
    <property type="term" value="F:DNA-binding transcription factor activity"/>
    <property type="evidence" value="ECO:0007669"/>
    <property type="project" value="InterPro"/>
</dbReference>
<comment type="caution">
    <text evidence="2">The sequence shown here is derived from an EMBL/GenBank/DDBJ whole genome shotgun (WGS) entry which is preliminary data.</text>
</comment>
<dbReference type="PROSITE" id="PS50995">
    <property type="entry name" value="HTH_MARR_2"/>
    <property type="match status" value="1"/>
</dbReference>
<dbReference type="SUPFAM" id="SSF46785">
    <property type="entry name" value="Winged helix' DNA-binding domain"/>
    <property type="match status" value="1"/>
</dbReference>
<dbReference type="Proteomes" id="UP000315842">
    <property type="component" value="Unassembled WGS sequence"/>
</dbReference>
<dbReference type="PANTHER" id="PTHR33164">
    <property type="entry name" value="TRANSCRIPTIONAL REGULATOR, MARR FAMILY"/>
    <property type="match status" value="1"/>
</dbReference>
<dbReference type="EMBL" id="BJLP01000064">
    <property type="protein sequence ID" value="GEA82496.1"/>
    <property type="molecule type" value="Genomic_DNA"/>
</dbReference>
<dbReference type="PRINTS" id="PR00598">
    <property type="entry name" value="HTHMARR"/>
</dbReference>
<name>A0A4Y3KFN2_CELUD</name>
<gene>
    <name evidence="2" type="ORF">CUD01_29400</name>
</gene>
<accession>A0A4Y3KFN2</accession>
<dbReference type="InterPro" id="IPR036390">
    <property type="entry name" value="WH_DNA-bd_sf"/>
</dbReference>
<proteinExistence type="predicted"/>
<dbReference type="Pfam" id="PF12802">
    <property type="entry name" value="MarR_2"/>
    <property type="match status" value="1"/>
</dbReference>
<dbReference type="SMART" id="SM00347">
    <property type="entry name" value="HTH_MARR"/>
    <property type="match status" value="1"/>
</dbReference>
<feature type="domain" description="HTH marR-type" evidence="1">
    <location>
        <begin position="28"/>
        <end position="163"/>
    </location>
</feature>
<keyword evidence="3" id="KW-1185">Reference proteome</keyword>